<dbReference type="AlphaFoldDB" id="A0A6A6GTM9"/>
<evidence type="ECO:0000313" key="2">
    <source>
        <dbReference type="Proteomes" id="UP000800092"/>
    </source>
</evidence>
<keyword evidence="2" id="KW-1185">Reference proteome</keyword>
<gene>
    <name evidence="1" type="ORF">EV356DRAFT_496929</name>
</gene>
<sequence>MTRLPLENAEFILICKTKCYKRHVWLDCWGGRAMESYESKNPLFLPGAKPEKFFPKETKDWTYYKVMMITWVVGYAQRLAIGTIDQGAWESCCSEQKMIQLA</sequence>
<protein>
    <submittedName>
        <fullName evidence="1">Uncharacterized protein</fullName>
    </submittedName>
</protein>
<accession>A0A6A6GTM9</accession>
<reference evidence="1" key="1">
    <citation type="journal article" date="2020" name="Stud. Mycol.">
        <title>101 Dothideomycetes genomes: a test case for predicting lifestyles and emergence of pathogens.</title>
        <authorList>
            <person name="Haridas S."/>
            <person name="Albert R."/>
            <person name="Binder M."/>
            <person name="Bloem J."/>
            <person name="Labutti K."/>
            <person name="Salamov A."/>
            <person name="Andreopoulos B."/>
            <person name="Baker S."/>
            <person name="Barry K."/>
            <person name="Bills G."/>
            <person name="Bluhm B."/>
            <person name="Cannon C."/>
            <person name="Castanera R."/>
            <person name="Culley D."/>
            <person name="Daum C."/>
            <person name="Ezra D."/>
            <person name="Gonzalez J."/>
            <person name="Henrissat B."/>
            <person name="Kuo A."/>
            <person name="Liang C."/>
            <person name="Lipzen A."/>
            <person name="Lutzoni F."/>
            <person name="Magnuson J."/>
            <person name="Mondo S."/>
            <person name="Nolan M."/>
            <person name="Ohm R."/>
            <person name="Pangilinan J."/>
            <person name="Park H.-J."/>
            <person name="Ramirez L."/>
            <person name="Alfaro M."/>
            <person name="Sun H."/>
            <person name="Tritt A."/>
            <person name="Yoshinaga Y."/>
            <person name="Zwiers L.-H."/>
            <person name="Turgeon B."/>
            <person name="Goodwin S."/>
            <person name="Spatafora J."/>
            <person name="Crous P."/>
            <person name="Grigoriev I."/>
        </authorList>
    </citation>
    <scope>NUCLEOTIDE SEQUENCE</scope>
    <source>
        <strain evidence="1">Tuck. ex Michener</strain>
    </source>
</reference>
<evidence type="ECO:0000313" key="1">
    <source>
        <dbReference type="EMBL" id="KAF2229011.1"/>
    </source>
</evidence>
<dbReference type="OrthoDB" id="3830006at2759"/>
<name>A0A6A6GTM9_VIRVR</name>
<dbReference type="EMBL" id="ML991880">
    <property type="protein sequence ID" value="KAF2229011.1"/>
    <property type="molecule type" value="Genomic_DNA"/>
</dbReference>
<dbReference type="Proteomes" id="UP000800092">
    <property type="component" value="Unassembled WGS sequence"/>
</dbReference>
<organism evidence="1 2">
    <name type="scientific">Viridothelium virens</name>
    <name type="common">Speckled blister lichen</name>
    <name type="synonym">Trypethelium virens</name>
    <dbReference type="NCBI Taxonomy" id="1048519"/>
    <lineage>
        <taxon>Eukaryota</taxon>
        <taxon>Fungi</taxon>
        <taxon>Dikarya</taxon>
        <taxon>Ascomycota</taxon>
        <taxon>Pezizomycotina</taxon>
        <taxon>Dothideomycetes</taxon>
        <taxon>Dothideomycetes incertae sedis</taxon>
        <taxon>Trypetheliales</taxon>
        <taxon>Trypetheliaceae</taxon>
        <taxon>Viridothelium</taxon>
    </lineage>
</organism>
<proteinExistence type="predicted"/>